<feature type="compositionally biased region" description="Pro residues" evidence="1">
    <location>
        <begin position="333"/>
        <end position="347"/>
    </location>
</feature>
<dbReference type="AlphaFoldDB" id="A0A4V3XJD6"/>
<dbReference type="EMBL" id="SGPM01000017">
    <property type="protein sequence ID" value="THH32643.1"/>
    <property type="molecule type" value="Genomic_DNA"/>
</dbReference>
<comment type="caution">
    <text evidence="2">The sequence shown here is derived from an EMBL/GenBank/DDBJ whole genome shotgun (WGS) entry which is preliminary data.</text>
</comment>
<keyword evidence="3" id="KW-1185">Reference proteome</keyword>
<evidence type="ECO:0000313" key="2">
    <source>
        <dbReference type="EMBL" id="THH32643.1"/>
    </source>
</evidence>
<evidence type="ECO:0008006" key="4">
    <source>
        <dbReference type="Google" id="ProtNLM"/>
    </source>
</evidence>
<organism evidence="2 3">
    <name type="scientific">Antrodiella citrinella</name>
    <dbReference type="NCBI Taxonomy" id="2447956"/>
    <lineage>
        <taxon>Eukaryota</taxon>
        <taxon>Fungi</taxon>
        <taxon>Dikarya</taxon>
        <taxon>Basidiomycota</taxon>
        <taxon>Agaricomycotina</taxon>
        <taxon>Agaricomycetes</taxon>
        <taxon>Polyporales</taxon>
        <taxon>Steccherinaceae</taxon>
        <taxon>Antrodiella</taxon>
    </lineage>
</organism>
<feature type="region of interest" description="Disordered" evidence="1">
    <location>
        <begin position="333"/>
        <end position="356"/>
    </location>
</feature>
<proteinExistence type="predicted"/>
<name>A0A4V3XJD6_9APHY</name>
<protein>
    <recommendedName>
        <fullName evidence="4">BTB domain-containing protein</fullName>
    </recommendedName>
</protein>
<evidence type="ECO:0000313" key="3">
    <source>
        <dbReference type="Proteomes" id="UP000308730"/>
    </source>
</evidence>
<sequence length="356" mass="41701">MSYHRDSWENKGDLAIIAPMSNGESQLFRVNSHLLSHYSEPLRHRIQNTQQRTTCKPDYKELPMIQFADTSELIARFIQEINQVENDGAAEVVHPLGSLGLDFSIYYEDLLEFATRYYVTKLADKRRKMFRSAWPNTLDDWTREEQMVNNLGHSYTETRFDNKYLEDFFLQEPVFSIHIARRFDMPEILPWLSTTSRASPTITTARWEYLCAQDHIVVRQVRVDISAFIYTGWSAPLRKQCLDVCTDPSRSCDLQICHVVNMQEHIDEDEDGTYCMDPLKMLHCKLAVDVVRVMERYHLCEACAQECKRQGLHFRKRLWHELPRFFGLPPWPRQAPPEEAPPAPPIVTNPLLHVDE</sequence>
<dbReference type="Proteomes" id="UP000308730">
    <property type="component" value="Unassembled WGS sequence"/>
</dbReference>
<reference evidence="2 3" key="1">
    <citation type="submission" date="2019-02" db="EMBL/GenBank/DDBJ databases">
        <title>Genome sequencing of the rare red list fungi Antrodiella citrinella (Flaviporus citrinellus).</title>
        <authorList>
            <person name="Buettner E."/>
            <person name="Kellner H."/>
        </authorList>
    </citation>
    <scope>NUCLEOTIDE SEQUENCE [LARGE SCALE GENOMIC DNA]</scope>
    <source>
        <strain evidence="2 3">DSM 108506</strain>
    </source>
</reference>
<evidence type="ECO:0000256" key="1">
    <source>
        <dbReference type="SAM" id="MobiDB-lite"/>
    </source>
</evidence>
<accession>A0A4V3XJD6</accession>
<gene>
    <name evidence="2" type="ORF">EUX98_g1536</name>
</gene>